<proteinExistence type="predicted"/>
<dbReference type="EnsemblMetazoa" id="AALFPA23_005116.R6468">
    <property type="protein sequence ID" value="AALFPA23_005116.P6468"/>
    <property type="gene ID" value="AALFPA23_005116"/>
</dbReference>
<protein>
    <recommendedName>
        <fullName evidence="8">MULE transposase domain-containing protein</fullName>
    </recommendedName>
</protein>
<accession>A0ABM1Y2Q9</accession>
<organism evidence="6 7">
    <name type="scientific">Aedes albopictus</name>
    <name type="common">Asian tiger mosquito</name>
    <name type="synonym">Stegomyia albopicta</name>
    <dbReference type="NCBI Taxonomy" id="7160"/>
    <lineage>
        <taxon>Eukaryota</taxon>
        <taxon>Metazoa</taxon>
        <taxon>Ecdysozoa</taxon>
        <taxon>Arthropoda</taxon>
        <taxon>Hexapoda</taxon>
        <taxon>Insecta</taxon>
        <taxon>Pterygota</taxon>
        <taxon>Neoptera</taxon>
        <taxon>Endopterygota</taxon>
        <taxon>Diptera</taxon>
        <taxon>Nematocera</taxon>
        <taxon>Culicoidea</taxon>
        <taxon>Culicidae</taxon>
        <taxon>Culicinae</taxon>
        <taxon>Aedini</taxon>
        <taxon>Aedes</taxon>
        <taxon>Stegomyia</taxon>
    </lineage>
</organism>
<keyword evidence="7" id="KW-1185">Reference proteome</keyword>
<evidence type="ECO:0000313" key="6">
    <source>
        <dbReference type="EnsemblMetazoa" id="AALFPA23_005116.P6468"/>
    </source>
</evidence>
<name>A0ABM1Y2Q9_AEDAL</name>
<dbReference type="Pfam" id="PF10551">
    <property type="entry name" value="MULE"/>
    <property type="match status" value="1"/>
</dbReference>
<dbReference type="InterPro" id="IPR007588">
    <property type="entry name" value="Znf_FLYWCH"/>
</dbReference>
<dbReference type="Proteomes" id="UP000069940">
    <property type="component" value="Unassembled WGS sequence"/>
</dbReference>
<keyword evidence="2" id="KW-0863">Zinc-finger</keyword>
<dbReference type="PANTHER" id="PTHR47160">
    <property type="entry name" value="PUTATIVE-RELATED"/>
    <property type="match status" value="1"/>
</dbReference>
<dbReference type="RefSeq" id="XP_062716061.1">
    <property type="nucleotide sequence ID" value="XM_062860077.1"/>
</dbReference>
<feature type="domain" description="FLYWCH-type" evidence="4">
    <location>
        <begin position="39"/>
        <end position="106"/>
    </location>
</feature>
<dbReference type="InterPro" id="IPR018289">
    <property type="entry name" value="MULE_transposase_dom"/>
</dbReference>
<evidence type="ECO:0008006" key="8">
    <source>
        <dbReference type="Google" id="ProtNLM"/>
    </source>
</evidence>
<dbReference type="GeneID" id="134291824"/>
<sequence>MVSQQQPFVKRKKSYTFSFLDQQLYNQDEKMSSEKIELLKSSRGGDILYLDGYLFYRNKKVDELHYWECRNRSHTTEQRTHCSSRVTTKLVNDEHVLVSDRPQHEHEPAPRSAETLKFRDNIKRSAAADNGPPAKLVSRVAAEYSTVVQHQLSMNAQIKIVKRTRPSVHGKEPTSLEGFVVPEELQKTVNGVQFFHGVVESKGEKALIFTTEKDLRRLAQSRFWVADATFDTVPGLFRQLFSIHGSVGPDHTNTVPIVYALMQSKAELLYQHVLQQIGEIATQFDIELNPSVILTDFERGMITAFQREFPESRHSGCFFHLSQNIWKRVQNNGLVQKFKASSGIFFEHYKRIQALAFLPPEEIPKGFEILLKELPEDFLPIVSYLEEYYVLGRKKAGRKGVRAQPLFPPSLWSVHQNVTEGLPRTTNLVEAWHSRWAKVVGAQHVGTIKMIEELRLEQKSANDRADVFLAGGGPSKKLEYQQKDSKLSKVVAKYDKYSTYDYIKAIADNL</sequence>
<evidence type="ECO:0000256" key="3">
    <source>
        <dbReference type="ARBA" id="ARBA00022833"/>
    </source>
</evidence>
<dbReference type="Pfam" id="PF04500">
    <property type="entry name" value="FLYWCH"/>
    <property type="match status" value="1"/>
</dbReference>
<evidence type="ECO:0000259" key="4">
    <source>
        <dbReference type="Pfam" id="PF04500"/>
    </source>
</evidence>
<reference evidence="7" key="1">
    <citation type="journal article" date="2015" name="Proc. Natl. Acad. Sci. U.S.A.">
        <title>Genome sequence of the Asian Tiger mosquito, Aedes albopictus, reveals insights into its biology, genetics, and evolution.</title>
        <authorList>
            <person name="Chen X.G."/>
            <person name="Jiang X."/>
            <person name="Gu J."/>
            <person name="Xu M."/>
            <person name="Wu Y."/>
            <person name="Deng Y."/>
            <person name="Zhang C."/>
            <person name="Bonizzoni M."/>
            <person name="Dermauw W."/>
            <person name="Vontas J."/>
            <person name="Armbruster P."/>
            <person name="Huang X."/>
            <person name="Yang Y."/>
            <person name="Zhang H."/>
            <person name="He W."/>
            <person name="Peng H."/>
            <person name="Liu Y."/>
            <person name="Wu K."/>
            <person name="Chen J."/>
            <person name="Lirakis M."/>
            <person name="Topalis P."/>
            <person name="Van Leeuwen T."/>
            <person name="Hall A.B."/>
            <person name="Jiang X."/>
            <person name="Thorpe C."/>
            <person name="Mueller R.L."/>
            <person name="Sun C."/>
            <person name="Waterhouse R.M."/>
            <person name="Yan G."/>
            <person name="Tu Z.J."/>
            <person name="Fang X."/>
            <person name="James A.A."/>
        </authorList>
    </citation>
    <scope>NUCLEOTIDE SEQUENCE [LARGE SCALE GENOMIC DNA]</scope>
    <source>
        <strain evidence="7">Foshan</strain>
    </source>
</reference>
<dbReference type="Gene3D" id="2.20.25.240">
    <property type="match status" value="1"/>
</dbReference>
<evidence type="ECO:0000256" key="2">
    <source>
        <dbReference type="ARBA" id="ARBA00022771"/>
    </source>
</evidence>
<keyword evidence="3" id="KW-0862">Zinc</keyword>
<dbReference type="PANTHER" id="PTHR47160:SF10">
    <property type="entry name" value="MULE TRANSPOSASE DOMAIN-CONTAINING PROTEIN"/>
    <property type="match status" value="1"/>
</dbReference>
<evidence type="ECO:0000259" key="5">
    <source>
        <dbReference type="Pfam" id="PF10551"/>
    </source>
</evidence>
<keyword evidence="1" id="KW-0479">Metal-binding</keyword>
<evidence type="ECO:0000313" key="7">
    <source>
        <dbReference type="Proteomes" id="UP000069940"/>
    </source>
</evidence>
<reference evidence="6" key="2">
    <citation type="submission" date="2025-05" db="UniProtKB">
        <authorList>
            <consortium name="EnsemblMetazoa"/>
        </authorList>
    </citation>
    <scope>IDENTIFICATION</scope>
    <source>
        <strain evidence="6">Foshan</strain>
    </source>
</reference>
<feature type="domain" description="MULE transposase" evidence="5">
    <location>
        <begin position="224"/>
        <end position="324"/>
    </location>
</feature>
<evidence type="ECO:0000256" key="1">
    <source>
        <dbReference type="ARBA" id="ARBA00022723"/>
    </source>
</evidence>